<comment type="function">
    <text evidence="9">Part of the tripartite ATP-independent periplasmic (TRAP) transport system.</text>
</comment>
<feature type="domain" description="Tripartite ATP-independent periplasmic transporters DctQ component" evidence="10">
    <location>
        <begin position="23"/>
        <end position="155"/>
    </location>
</feature>
<evidence type="ECO:0000256" key="4">
    <source>
        <dbReference type="ARBA" id="ARBA00022519"/>
    </source>
</evidence>
<accession>A0ABS7RA61</accession>
<dbReference type="PANTHER" id="PTHR35011">
    <property type="entry name" value="2,3-DIKETO-L-GULONATE TRAP TRANSPORTER SMALL PERMEASE PROTEIN YIAM"/>
    <property type="match status" value="1"/>
</dbReference>
<proteinExistence type="inferred from homology"/>
<comment type="caution">
    <text evidence="9">Lacks conserved residue(s) required for the propagation of feature annotation.</text>
</comment>
<keyword evidence="6 9" id="KW-1133">Transmembrane helix</keyword>
<organism evidence="11 12">
    <name type="scientific">Nitratireductor rhodophyticola</name>
    <dbReference type="NCBI Taxonomy" id="2854036"/>
    <lineage>
        <taxon>Bacteria</taxon>
        <taxon>Pseudomonadati</taxon>
        <taxon>Pseudomonadota</taxon>
        <taxon>Alphaproteobacteria</taxon>
        <taxon>Hyphomicrobiales</taxon>
        <taxon>Phyllobacteriaceae</taxon>
        <taxon>Nitratireductor</taxon>
    </lineage>
</organism>
<name>A0ABS7RA61_9HYPH</name>
<keyword evidence="12" id="KW-1185">Reference proteome</keyword>
<evidence type="ECO:0000256" key="9">
    <source>
        <dbReference type="RuleBase" id="RU369079"/>
    </source>
</evidence>
<protein>
    <recommendedName>
        <fullName evidence="9">TRAP transporter small permease protein</fullName>
    </recommendedName>
</protein>
<dbReference type="Pfam" id="PF04290">
    <property type="entry name" value="DctQ"/>
    <property type="match status" value="1"/>
</dbReference>
<feature type="transmembrane region" description="Helical" evidence="9">
    <location>
        <begin position="87"/>
        <end position="108"/>
    </location>
</feature>
<evidence type="ECO:0000256" key="1">
    <source>
        <dbReference type="ARBA" id="ARBA00004429"/>
    </source>
</evidence>
<keyword evidence="2 9" id="KW-0813">Transport</keyword>
<evidence type="ECO:0000256" key="6">
    <source>
        <dbReference type="ARBA" id="ARBA00022989"/>
    </source>
</evidence>
<keyword evidence="3" id="KW-1003">Cell membrane</keyword>
<evidence type="ECO:0000256" key="7">
    <source>
        <dbReference type="ARBA" id="ARBA00023136"/>
    </source>
</evidence>
<comment type="subunit">
    <text evidence="9">The complex comprises the extracytoplasmic solute receptor protein and the two transmembrane proteins.</text>
</comment>
<dbReference type="InterPro" id="IPR055348">
    <property type="entry name" value="DctQ"/>
</dbReference>
<dbReference type="InterPro" id="IPR007387">
    <property type="entry name" value="TRAP_DctQ"/>
</dbReference>
<evidence type="ECO:0000313" key="11">
    <source>
        <dbReference type="EMBL" id="MBY8916355.1"/>
    </source>
</evidence>
<evidence type="ECO:0000256" key="5">
    <source>
        <dbReference type="ARBA" id="ARBA00022692"/>
    </source>
</evidence>
<comment type="similarity">
    <text evidence="8 9">Belongs to the TRAP transporter small permease family.</text>
</comment>
<gene>
    <name evidence="11" type="ORF">KVG22_07140</name>
</gene>
<comment type="caution">
    <text evidence="11">The sequence shown here is derived from an EMBL/GenBank/DDBJ whole genome shotgun (WGS) entry which is preliminary data.</text>
</comment>
<evidence type="ECO:0000256" key="2">
    <source>
        <dbReference type="ARBA" id="ARBA00022448"/>
    </source>
</evidence>
<evidence type="ECO:0000256" key="8">
    <source>
        <dbReference type="ARBA" id="ARBA00038436"/>
    </source>
</evidence>
<sequence length="173" mass="18831">METLINRLSALLAALASLALALMMLHVTADVIGKYVFNAPVPGTAEVVASYYMISVVFLPLAWLEVKNGPIVVELFYEMGSPRAKRGMVMLGTILSLVFYGAIAWLSWGPAVHAWRIGEIVEGAWKVTIWPTKFFLPLGLGLACLALIVRLGQIVTGRCTVKDDTHPQHADPV</sequence>
<comment type="subcellular location">
    <subcellularLocation>
        <location evidence="1 9">Cell inner membrane</location>
        <topology evidence="1 9">Multi-pass membrane protein</topology>
    </subcellularLocation>
</comment>
<dbReference type="EMBL" id="JAHSQO010000002">
    <property type="protein sequence ID" value="MBY8916355.1"/>
    <property type="molecule type" value="Genomic_DNA"/>
</dbReference>
<dbReference type="PANTHER" id="PTHR35011:SF10">
    <property type="entry name" value="TRAP TRANSPORTER SMALL PERMEASE PROTEIN"/>
    <property type="match status" value="1"/>
</dbReference>
<reference evidence="11 12" key="1">
    <citation type="submission" date="2021-06" db="EMBL/GenBank/DDBJ databases">
        <title>Nitratireductor porphyridii sp. nov., isolated from a small marine red alga, Porphyridium purpureum in South Korea.</title>
        <authorList>
            <person name="Kim K.H."/>
            <person name="Kristyanto S."/>
            <person name="Jeon C.O."/>
        </authorList>
    </citation>
    <scope>NUCLEOTIDE SEQUENCE [LARGE SCALE GENOMIC DNA]</scope>
    <source>
        <strain evidence="11 12">R6</strain>
    </source>
</reference>
<evidence type="ECO:0000256" key="3">
    <source>
        <dbReference type="ARBA" id="ARBA00022475"/>
    </source>
</evidence>
<evidence type="ECO:0000313" key="12">
    <source>
        <dbReference type="Proteomes" id="UP000777661"/>
    </source>
</evidence>
<feature type="transmembrane region" description="Helical" evidence="9">
    <location>
        <begin position="134"/>
        <end position="152"/>
    </location>
</feature>
<keyword evidence="4 9" id="KW-0997">Cell inner membrane</keyword>
<keyword evidence="7 9" id="KW-0472">Membrane</keyword>
<keyword evidence="5 9" id="KW-0812">Transmembrane</keyword>
<feature type="transmembrane region" description="Helical" evidence="9">
    <location>
        <begin position="48"/>
        <end position="66"/>
    </location>
</feature>
<evidence type="ECO:0000259" key="10">
    <source>
        <dbReference type="Pfam" id="PF04290"/>
    </source>
</evidence>
<dbReference type="Proteomes" id="UP000777661">
    <property type="component" value="Unassembled WGS sequence"/>
</dbReference>